<comment type="subcellular location">
    <subcellularLocation>
        <location evidence="7">Cytoplasm</location>
    </subcellularLocation>
</comment>
<keyword evidence="7" id="KW-0963">Cytoplasm</keyword>
<feature type="site" description="Discriminates between blocked and unblocked aminoacyl-tRNA" evidence="7">
    <location>
        <position position="11"/>
    </location>
</feature>
<evidence type="ECO:0000256" key="4">
    <source>
        <dbReference type="ARBA" id="ARBA00022884"/>
    </source>
</evidence>
<evidence type="ECO:0000256" key="7">
    <source>
        <dbReference type="HAMAP-Rule" id="MF_00083"/>
    </source>
</evidence>
<dbReference type="PANTHER" id="PTHR17224:SF1">
    <property type="entry name" value="PEPTIDYL-TRNA HYDROLASE"/>
    <property type="match status" value="1"/>
</dbReference>
<keyword evidence="3 7" id="KW-0378">Hydrolase</keyword>
<dbReference type="GO" id="GO:0004045">
    <property type="term" value="F:peptidyl-tRNA hydrolase activity"/>
    <property type="evidence" value="ECO:0007669"/>
    <property type="project" value="UniProtKB-UniRule"/>
</dbReference>
<evidence type="ECO:0000256" key="1">
    <source>
        <dbReference type="ARBA" id="ARBA00013260"/>
    </source>
</evidence>
<dbReference type="FunFam" id="3.40.50.1470:FF:000001">
    <property type="entry name" value="Peptidyl-tRNA hydrolase"/>
    <property type="match status" value="1"/>
</dbReference>
<comment type="similarity">
    <text evidence="5 7 9">Belongs to the PTH family.</text>
</comment>
<evidence type="ECO:0000313" key="11">
    <source>
        <dbReference type="Proteomes" id="UP000078596"/>
    </source>
</evidence>
<dbReference type="InterPro" id="IPR036416">
    <property type="entry name" value="Pept_tRNA_hydro_sf"/>
</dbReference>
<comment type="function">
    <text evidence="7">Catalyzes the release of premature peptidyl moieties from peptidyl-tRNA molecules trapped in stalled 50S ribosomal subunits, and thus maintains levels of free tRNAs and 50S ribosomes.</text>
</comment>
<dbReference type="HAMAP" id="MF_00083">
    <property type="entry name" value="Pept_tRNA_hydro_bact"/>
    <property type="match status" value="1"/>
</dbReference>
<gene>
    <name evidence="7" type="primary">pth</name>
    <name evidence="10" type="ORF">A9404_03100</name>
</gene>
<evidence type="ECO:0000256" key="8">
    <source>
        <dbReference type="RuleBase" id="RU000673"/>
    </source>
</evidence>
<dbReference type="EC" id="3.1.1.29" evidence="1 7"/>
<evidence type="ECO:0000313" key="10">
    <source>
        <dbReference type="EMBL" id="ANJ66500.1"/>
    </source>
</evidence>
<dbReference type="GO" id="GO:0006515">
    <property type="term" value="P:protein quality control for misfolded or incompletely synthesized proteins"/>
    <property type="evidence" value="ECO:0007669"/>
    <property type="project" value="UniProtKB-UniRule"/>
</dbReference>
<dbReference type="AlphaFoldDB" id="A0A191ZF60"/>
<organism evidence="10 11">
    <name type="scientific">Halothiobacillus diazotrophicus</name>
    <dbReference type="NCBI Taxonomy" id="1860122"/>
    <lineage>
        <taxon>Bacteria</taxon>
        <taxon>Pseudomonadati</taxon>
        <taxon>Pseudomonadota</taxon>
        <taxon>Gammaproteobacteria</taxon>
        <taxon>Chromatiales</taxon>
        <taxon>Halothiobacillaceae</taxon>
        <taxon>Halothiobacillus</taxon>
    </lineage>
</organism>
<evidence type="ECO:0000256" key="2">
    <source>
        <dbReference type="ARBA" id="ARBA00022555"/>
    </source>
</evidence>
<dbReference type="Pfam" id="PF01195">
    <property type="entry name" value="Pept_tRNA_hydro"/>
    <property type="match status" value="1"/>
</dbReference>
<dbReference type="Gene3D" id="3.40.50.1470">
    <property type="entry name" value="Peptidyl-tRNA hydrolase"/>
    <property type="match status" value="1"/>
</dbReference>
<evidence type="ECO:0000256" key="9">
    <source>
        <dbReference type="RuleBase" id="RU004320"/>
    </source>
</evidence>
<protein>
    <recommendedName>
        <fullName evidence="6 7">Peptidyl-tRNA hydrolase</fullName>
        <shortName evidence="7">Pth</shortName>
        <ecNumber evidence="1 7">3.1.1.29</ecNumber>
    </recommendedName>
</protein>
<dbReference type="GO" id="GO:0000049">
    <property type="term" value="F:tRNA binding"/>
    <property type="evidence" value="ECO:0007669"/>
    <property type="project" value="UniProtKB-UniRule"/>
</dbReference>
<reference evidence="10 11" key="1">
    <citation type="submission" date="2016-06" db="EMBL/GenBank/DDBJ databases">
        <title>Insight into the functional genes involving in sulfur oxidation in Pearl River water.</title>
        <authorList>
            <person name="Luo J."/>
            <person name="Tan X."/>
            <person name="Lin W."/>
        </authorList>
    </citation>
    <scope>NUCLEOTIDE SEQUENCE [LARGE SCALE GENOMIC DNA]</scope>
    <source>
        <strain evidence="10 11">LS2</strain>
    </source>
</reference>
<name>A0A191ZF60_9GAMM</name>
<dbReference type="STRING" id="1860122.A9404_03100"/>
<accession>A0A191ZF60</accession>
<feature type="site" description="Stabilizes the basic form of H active site to accept a proton" evidence="7">
    <location>
        <position position="94"/>
    </location>
</feature>
<dbReference type="InterPro" id="IPR018171">
    <property type="entry name" value="Pept_tRNA_hydro_CS"/>
</dbReference>
<feature type="active site" description="Proton acceptor" evidence="7">
    <location>
        <position position="21"/>
    </location>
</feature>
<feature type="binding site" evidence="7">
    <location>
        <position position="16"/>
    </location>
    <ligand>
        <name>tRNA</name>
        <dbReference type="ChEBI" id="CHEBI:17843"/>
    </ligand>
</feature>
<sequence>MHIQLVVGLGNPGSKYEDTRHNAGFWFVDELCRQMNGHFAHESKFHGDLARVSYRSADRRMLKPQTFMNLSGKSVAALANFYKIPPEEILVVHDELDLPPGKMKLKQGGGHGGHNGLKDIQAQLGSANFWRLRLGIGHPGHRDLVVGFVLTKPPASERKLIDATIDHALREYPSLLEGGDQLAMQAVNSFTAP</sequence>
<dbReference type="KEGG" id="haz:A9404_03100"/>
<dbReference type="InterPro" id="IPR001328">
    <property type="entry name" value="Pept_tRNA_hydro"/>
</dbReference>
<dbReference type="OrthoDB" id="9800507at2"/>
<dbReference type="RefSeq" id="WP_066098574.1">
    <property type="nucleotide sequence ID" value="NZ_CP016027.1"/>
</dbReference>
<comment type="function">
    <text evidence="7">Hydrolyzes ribosome-free peptidyl-tRNAs (with 1 or more amino acids incorporated), which drop off the ribosome during protein synthesis, or as a result of ribosome stalling.</text>
</comment>
<keyword evidence="4 7" id="KW-0694">RNA-binding</keyword>
<evidence type="ECO:0000256" key="5">
    <source>
        <dbReference type="ARBA" id="ARBA00038063"/>
    </source>
</evidence>
<keyword evidence="2 7" id="KW-0820">tRNA-binding</keyword>
<dbReference type="PROSITE" id="PS01196">
    <property type="entry name" value="PEPT_TRNA_HYDROL_2"/>
    <property type="match status" value="1"/>
</dbReference>
<feature type="binding site" evidence="7">
    <location>
        <position position="67"/>
    </location>
    <ligand>
        <name>tRNA</name>
        <dbReference type="ChEBI" id="CHEBI:17843"/>
    </ligand>
</feature>
<dbReference type="Proteomes" id="UP000078596">
    <property type="component" value="Chromosome"/>
</dbReference>
<dbReference type="GO" id="GO:0005737">
    <property type="term" value="C:cytoplasm"/>
    <property type="evidence" value="ECO:0007669"/>
    <property type="project" value="UniProtKB-SubCell"/>
</dbReference>
<feature type="binding site" evidence="7">
    <location>
        <position position="115"/>
    </location>
    <ligand>
        <name>tRNA</name>
        <dbReference type="ChEBI" id="CHEBI:17843"/>
    </ligand>
</feature>
<evidence type="ECO:0000256" key="6">
    <source>
        <dbReference type="ARBA" id="ARBA00050038"/>
    </source>
</evidence>
<comment type="subunit">
    <text evidence="7">Monomer.</text>
</comment>
<dbReference type="PROSITE" id="PS01195">
    <property type="entry name" value="PEPT_TRNA_HYDROL_1"/>
    <property type="match status" value="1"/>
</dbReference>
<evidence type="ECO:0000256" key="3">
    <source>
        <dbReference type="ARBA" id="ARBA00022801"/>
    </source>
</evidence>
<dbReference type="NCBIfam" id="TIGR00447">
    <property type="entry name" value="pth"/>
    <property type="match status" value="1"/>
</dbReference>
<feature type="binding site" evidence="7">
    <location>
        <position position="69"/>
    </location>
    <ligand>
        <name>tRNA</name>
        <dbReference type="ChEBI" id="CHEBI:17843"/>
    </ligand>
</feature>
<dbReference type="GO" id="GO:0072344">
    <property type="term" value="P:rescue of stalled ribosome"/>
    <property type="evidence" value="ECO:0007669"/>
    <property type="project" value="UniProtKB-UniRule"/>
</dbReference>
<dbReference type="CDD" id="cd00462">
    <property type="entry name" value="PTH"/>
    <property type="match status" value="1"/>
</dbReference>
<proteinExistence type="inferred from homology"/>
<comment type="catalytic activity">
    <reaction evidence="7 8">
        <text>an N-acyl-L-alpha-aminoacyl-tRNA + H2O = an N-acyl-L-amino acid + a tRNA + H(+)</text>
        <dbReference type="Rhea" id="RHEA:54448"/>
        <dbReference type="Rhea" id="RHEA-COMP:10123"/>
        <dbReference type="Rhea" id="RHEA-COMP:13883"/>
        <dbReference type="ChEBI" id="CHEBI:15377"/>
        <dbReference type="ChEBI" id="CHEBI:15378"/>
        <dbReference type="ChEBI" id="CHEBI:59874"/>
        <dbReference type="ChEBI" id="CHEBI:78442"/>
        <dbReference type="ChEBI" id="CHEBI:138191"/>
        <dbReference type="EC" id="3.1.1.29"/>
    </reaction>
</comment>
<keyword evidence="11" id="KW-1185">Reference proteome</keyword>
<dbReference type="SUPFAM" id="SSF53178">
    <property type="entry name" value="Peptidyl-tRNA hydrolase-like"/>
    <property type="match status" value="1"/>
</dbReference>
<dbReference type="EMBL" id="CP016027">
    <property type="protein sequence ID" value="ANJ66500.1"/>
    <property type="molecule type" value="Genomic_DNA"/>
</dbReference>
<dbReference type="PANTHER" id="PTHR17224">
    <property type="entry name" value="PEPTIDYL-TRNA HYDROLASE"/>
    <property type="match status" value="1"/>
</dbReference>